<reference evidence="3 4" key="1">
    <citation type="submission" date="2013-03" db="EMBL/GenBank/DDBJ databases">
        <title>The Genome Sequence of Phialophora europaea CBS 101466.</title>
        <authorList>
            <consortium name="The Broad Institute Genomics Platform"/>
            <person name="Cuomo C."/>
            <person name="de Hoog S."/>
            <person name="Gorbushina A."/>
            <person name="Walker B."/>
            <person name="Young S.K."/>
            <person name="Zeng Q."/>
            <person name="Gargeya S."/>
            <person name="Fitzgerald M."/>
            <person name="Haas B."/>
            <person name="Abouelleil A."/>
            <person name="Allen A.W."/>
            <person name="Alvarado L."/>
            <person name="Arachchi H.M."/>
            <person name="Berlin A.M."/>
            <person name="Chapman S.B."/>
            <person name="Gainer-Dewar J."/>
            <person name="Goldberg J."/>
            <person name="Griggs A."/>
            <person name="Gujja S."/>
            <person name="Hansen M."/>
            <person name="Howarth C."/>
            <person name="Imamovic A."/>
            <person name="Ireland A."/>
            <person name="Larimer J."/>
            <person name="McCowan C."/>
            <person name="Murphy C."/>
            <person name="Pearson M."/>
            <person name="Poon T.W."/>
            <person name="Priest M."/>
            <person name="Roberts A."/>
            <person name="Saif S."/>
            <person name="Shea T."/>
            <person name="Sisk P."/>
            <person name="Sykes S."/>
            <person name="Wortman J."/>
            <person name="Nusbaum C."/>
            <person name="Birren B."/>
        </authorList>
    </citation>
    <scope>NUCLEOTIDE SEQUENCE [LARGE SCALE GENOMIC DNA]</scope>
    <source>
        <strain evidence="3 4">CBS 101466</strain>
    </source>
</reference>
<feature type="region of interest" description="Disordered" evidence="1">
    <location>
        <begin position="178"/>
        <end position="231"/>
    </location>
</feature>
<dbReference type="Proteomes" id="UP000030752">
    <property type="component" value="Unassembled WGS sequence"/>
</dbReference>
<dbReference type="InParanoid" id="W2S0H0"/>
<organism evidence="3 4">
    <name type="scientific">Cyphellophora europaea (strain CBS 101466)</name>
    <name type="common">Phialophora europaea</name>
    <dbReference type="NCBI Taxonomy" id="1220924"/>
    <lineage>
        <taxon>Eukaryota</taxon>
        <taxon>Fungi</taxon>
        <taxon>Dikarya</taxon>
        <taxon>Ascomycota</taxon>
        <taxon>Pezizomycotina</taxon>
        <taxon>Eurotiomycetes</taxon>
        <taxon>Chaetothyriomycetidae</taxon>
        <taxon>Chaetothyriales</taxon>
        <taxon>Cyphellophoraceae</taxon>
        <taxon>Cyphellophora</taxon>
    </lineage>
</organism>
<dbReference type="VEuPathDB" id="FungiDB:HMPREF1541_04123"/>
<dbReference type="GO" id="GO:0005739">
    <property type="term" value="C:mitochondrion"/>
    <property type="evidence" value="ECO:0007669"/>
    <property type="project" value="TreeGrafter"/>
</dbReference>
<dbReference type="eggNOG" id="KOG4690">
    <property type="taxonomic scope" value="Eukaryota"/>
</dbReference>
<feature type="domain" description="Oxidoreductase-like" evidence="2">
    <location>
        <begin position="135"/>
        <end position="179"/>
    </location>
</feature>
<evidence type="ECO:0000259" key="2">
    <source>
        <dbReference type="Pfam" id="PF09791"/>
    </source>
</evidence>
<dbReference type="OrthoDB" id="10064411at2759"/>
<dbReference type="InterPro" id="IPR039251">
    <property type="entry name" value="OXLD1"/>
</dbReference>
<dbReference type="PANTHER" id="PTHR21193">
    <property type="entry name" value="OXIDOREDUCTASE-LIKE DOMAIN-CONTAINING PROTEIN 1"/>
    <property type="match status" value="1"/>
</dbReference>
<gene>
    <name evidence="3" type="ORF">HMPREF1541_04123</name>
</gene>
<keyword evidence="4" id="KW-1185">Reference proteome</keyword>
<sequence length="261" mass="28832">MALWGQPLRLSGHPRTCCNCLRQAQRALAASGDVGSKNNGRRRYVLAEQRRLFQTSKPLRDDGLPRRQAQPLGDFYTDLLATPIPKDSKATSDLPTFVSAEDESKAERAAKLFGNIHGSGYERRVSDKPDATWRTINGVPIAPRPAEPDNCCMSGCMHCVWDDYRDDIEDWAKRLREAQAKGADQGQTATPKVDMHRPEVASASGSMDDDGGGSESLWDTPSSSAGEAGELFAGIPVGIREFMATEKRLRERKRSRKEQGR</sequence>
<evidence type="ECO:0000256" key="1">
    <source>
        <dbReference type="SAM" id="MobiDB-lite"/>
    </source>
</evidence>
<dbReference type="RefSeq" id="XP_008716691.1">
    <property type="nucleotide sequence ID" value="XM_008718469.1"/>
</dbReference>
<evidence type="ECO:0000313" key="3">
    <source>
        <dbReference type="EMBL" id="ETN42182.1"/>
    </source>
</evidence>
<protein>
    <recommendedName>
        <fullName evidence="2">Oxidoreductase-like domain-containing protein</fullName>
    </recommendedName>
</protein>
<dbReference type="GeneID" id="19971462"/>
<dbReference type="PANTHER" id="PTHR21193:SF3">
    <property type="entry name" value="OXIDOREDUCTASE-LIKE DOMAIN-CONTAINING PROTEIN 1"/>
    <property type="match status" value="1"/>
</dbReference>
<accession>W2S0H0</accession>
<name>W2S0H0_CYPE1</name>
<dbReference type="Pfam" id="PF09791">
    <property type="entry name" value="Oxidored-like"/>
    <property type="match status" value="1"/>
</dbReference>
<proteinExistence type="predicted"/>
<dbReference type="STRING" id="1220924.W2S0H0"/>
<evidence type="ECO:0000313" key="4">
    <source>
        <dbReference type="Proteomes" id="UP000030752"/>
    </source>
</evidence>
<dbReference type="AlphaFoldDB" id="W2S0H0"/>
<dbReference type="EMBL" id="KB822719">
    <property type="protein sequence ID" value="ETN42182.1"/>
    <property type="molecule type" value="Genomic_DNA"/>
</dbReference>
<dbReference type="HOGENOM" id="CLU_062297_0_0_1"/>
<dbReference type="InterPro" id="IPR019180">
    <property type="entry name" value="Oxidoreductase-like_N"/>
</dbReference>